<feature type="domain" description="PKD/Chitinase" evidence="1">
    <location>
        <begin position="351"/>
        <end position="435"/>
    </location>
</feature>
<dbReference type="Gene3D" id="2.60.40.10">
    <property type="entry name" value="Immunoglobulins"/>
    <property type="match status" value="8"/>
</dbReference>
<organism evidence="2 3">
    <name type="scientific">Algoriphagus ratkowskyi</name>
    <dbReference type="NCBI Taxonomy" id="57028"/>
    <lineage>
        <taxon>Bacteria</taxon>
        <taxon>Pseudomonadati</taxon>
        <taxon>Bacteroidota</taxon>
        <taxon>Cytophagia</taxon>
        <taxon>Cytophagales</taxon>
        <taxon>Cyclobacteriaceae</taxon>
        <taxon>Algoriphagus</taxon>
    </lineage>
</organism>
<dbReference type="SMART" id="SM00089">
    <property type="entry name" value="PKD"/>
    <property type="match status" value="4"/>
</dbReference>
<evidence type="ECO:0000259" key="1">
    <source>
        <dbReference type="SMART" id="SM00089"/>
    </source>
</evidence>
<dbReference type="RefSeq" id="WP_146849451.1">
    <property type="nucleotide sequence ID" value="NZ_VORV01000017.1"/>
</dbReference>
<dbReference type="InterPro" id="IPR013783">
    <property type="entry name" value="Ig-like_fold"/>
</dbReference>
<evidence type="ECO:0000313" key="3">
    <source>
        <dbReference type="Proteomes" id="UP000321927"/>
    </source>
</evidence>
<feature type="domain" description="PKD/Chitinase" evidence="1">
    <location>
        <begin position="158"/>
        <end position="245"/>
    </location>
</feature>
<proteinExistence type="predicted"/>
<dbReference type="NCBIfam" id="TIGR04183">
    <property type="entry name" value="Por_Secre_tail"/>
    <property type="match status" value="1"/>
</dbReference>
<evidence type="ECO:0000313" key="2">
    <source>
        <dbReference type="EMBL" id="TXD75914.1"/>
    </source>
</evidence>
<accession>A0ABY3HM81</accession>
<feature type="domain" description="PKD/Chitinase" evidence="1">
    <location>
        <begin position="66"/>
        <end position="152"/>
    </location>
</feature>
<comment type="caution">
    <text evidence="2">The sequence shown here is derived from an EMBL/GenBank/DDBJ whole genome shotgun (WGS) entry which is preliminary data.</text>
</comment>
<dbReference type="InterPro" id="IPR026444">
    <property type="entry name" value="Secre_tail"/>
</dbReference>
<feature type="non-terminal residue" evidence="2">
    <location>
        <position position="1"/>
    </location>
</feature>
<dbReference type="Pfam" id="PF18962">
    <property type="entry name" value="Por_Secre_tail"/>
    <property type="match status" value="1"/>
</dbReference>
<dbReference type="Pfam" id="PF17957">
    <property type="entry name" value="Big_7"/>
    <property type="match status" value="8"/>
</dbReference>
<keyword evidence="3" id="KW-1185">Reference proteome</keyword>
<reference evidence="2 3" key="1">
    <citation type="submission" date="2019-08" db="EMBL/GenBank/DDBJ databases">
        <title>Genome of Algoriphagus ratkowskyi IC026.</title>
        <authorList>
            <person name="Bowman J.P."/>
        </authorList>
    </citation>
    <scope>NUCLEOTIDE SEQUENCE [LARGE SCALE GENOMIC DNA]</scope>
    <source>
        <strain evidence="2 3">IC026</strain>
    </source>
</reference>
<feature type="domain" description="PKD/Chitinase" evidence="1">
    <location>
        <begin position="256"/>
        <end position="342"/>
    </location>
</feature>
<sequence>KVEFYNGTTLLGTDTSAPYSFDWTNLSIGNFSITAKATDNKGAATVSSPVVINVIEKANEAPKVTITAPSTNSQFTQGDNISITSVATDTDGTIAKVDFYNGTSLLGTDSSAPYSFDWTNLPIGNFSITAKATDNKGAATVSAPIVINVIEKANEAPKVTITAPSTNSQFIQGNHLSITVNATDSDGTITKVDFYNGTSLLGTDISAPYSFDWTNLPIGNFSITAKATDNKGAATMSSPVVISVTEKANEAPKVTITAPSTSSQFIQGDNISITIVATDTDGTIAKVDFYNGTSLLGTDTTAPYSFDWTNLPIGNFSITAKATDNKGAATVSSPIVINVTEKANEAPKVTITAPSTNSQFTQGDNISITSVATDTDGTIAKVDFYNGTSLLGTDNTAPYSFDWTNLPIGNFSITAKATDNKGASTVSSPVVISVIVKEELPTENPNEVLIPEIFLVTPVNNQEFDKGQSIELIVMFQGSDKFVKNVEYYSGDQLIGFSNVSPFSFKWQTPTSTKHNITAKAIGEDTSNFKISESVSILVKEKIEKIFEIIDPIKDAEFNAGESILIQVQIPENVNPINRVEYYRERISIGSSTSPYSDFKWKNAPWGNHNLSAKLVFADGTEILSETVPIKVLKRNQASVKLLSSSNQKEITSGENLDLNVELNEFEAKVEFVEYFLNGEKLGSSVIQPYSYEWKNIPDGEHQLVARAVDIKGSSIYSAPMILSARKDINTLQLEYVIGPNPTTDVLNVIFTNLDGFYDFEFKVISMNGIVKRSFKAKPEESTVTINVSNLINGVYILQVYGNGNNISSKKFIIKK</sequence>
<gene>
    <name evidence="2" type="ORF">ESW18_18345</name>
</gene>
<protein>
    <submittedName>
        <fullName evidence="2">T9SS type A sorting domain-containing protein</fullName>
    </submittedName>
</protein>
<dbReference type="InterPro" id="IPR022409">
    <property type="entry name" value="PKD/Chitinase_dom"/>
</dbReference>
<dbReference type="EMBL" id="VORV01000017">
    <property type="protein sequence ID" value="TXD75914.1"/>
    <property type="molecule type" value="Genomic_DNA"/>
</dbReference>
<dbReference type="Proteomes" id="UP000321927">
    <property type="component" value="Unassembled WGS sequence"/>
</dbReference>
<name>A0ABY3HM81_9BACT</name>